<keyword evidence="10 12" id="KW-0456">Lyase</keyword>
<evidence type="ECO:0000256" key="6">
    <source>
        <dbReference type="ARBA" id="ARBA00023004"/>
    </source>
</evidence>
<protein>
    <recommendedName>
        <fullName evidence="1 12">GTP 3',8-cyclase</fullName>
        <ecNumber evidence="1 12">4.1.99.22</ecNumber>
    </recommendedName>
    <alternativeName>
        <fullName evidence="12">Molybdenum cofactor biosynthesis protein A</fullName>
    </alternativeName>
</protein>
<dbReference type="SFLD" id="SFLDG01383">
    <property type="entry name" value="cyclic_pyranopterin_phosphate"/>
    <property type="match status" value="1"/>
</dbReference>
<feature type="binding site" evidence="12">
    <location>
        <position position="99"/>
    </location>
    <ligand>
        <name>S-adenosyl-L-methionine</name>
        <dbReference type="ChEBI" id="CHEBI:59789"/>
    </ligand>
</feature>
<evidence type="ECO:0000256" key="1">
    <source>
        <dbReference type="ARBA" id="ARBA00012167"/>
    </source>
</evidence>
<dbReference type="InterPro" id="IPR007197">
    <property type="entry name" value="rSAM"/>
</dbReference>
<dbReference type="SFLD" id="SFLDG01067">
    <property type="entry name" value="SPASM/twitch_domain_containing"/>
    <property type="match status" value="1"/>
</dbReference>
<comment type="catalytic activity">
    <reaction evidence="11 12">
        <text>GTP + AH2 + S-adenosyl-L-methionine = (8S)-3',8-cyclo-7,8-dihydroguanosine 5'-triphosphate + 5'-deoxyadenosine + L-methionine + A + H(+)</text>
        <dbReference type="Rhea" id="RHEA:49576"/>
        <dbReference type="ChEBI" id="CHEBI:13193"/>
        <dbReference type="ChEBI" id="CHEBI:15378"/>
        <dbReference type="ChEBI" id="CHEBI:17319"/>
        <dbReference type="ChEBI" id="CHEBI:17499"/>
        <dbReference type="ChEBI" id="CHEBI:37565"/>
        <dbReference type="ChEBI" id="CHEBI:57844"/>
        <dbReference type="ChEBI" id="CHEBI:59789"/>
        <dbReference type="ChEBI" id="CHEBI:131766"/>
        <dbReference type="EC" id="4.1.99.22"/>
    </reaction>
</comment>
<dbReference type="InterPro" id="IPR050105">
    <property type="entry name" value="MoCo_biosynth_MoaA/MoaC"/>
</dbReference>
<dbReference type="HAMAP" id="MF_01225_B">
    <property type="entry name" value="MoaA_B"/>
    <property type="match status" value="1"/>
</dbReference>
<dbReference type="PANTHER" id="PTHR22960:SF0">
    <property type="entry name" value="MOLYBDENUM COFACTOR BIOSYNTHESIS PROTEIN 1"/>
    <property type="match status" value="1"/>
</dbReference>
<gene>
    <name evidence="12 15" type="primary">moaA</name>
    <name evidence="15" type="ORF">ROLI_011930</name>
</gene>
<dbReference type="InterPro" id="IPR006638">
    <property type="entry name" value="Elp3/MiaA/NifB-like_rSAM"/>
</dbReference>
<evidence type="ECO:0000256" key="7">
    <source>
        <dbReference type="ARBA" id="ARBA00023014"/>
    </source>
</evidence>
<feature type="binding site" evidence="12">
    <location>
        <begin position="292"/>
        <end position="294"/>
    </location>
    <ligand>
        <name>GTP</name>
        <dbReference type="ChEBI" id="CHEBI:37565"/>
    </ligand>
</feature>
<name>A0ABZ2BSD1_9RHOB</name>
<evidence type="ECO:0000259" key="14">
    <source>
        <dbReference type="PROSITE" id="PS51918"/>
    </source>
</evidence>
<keyword evidence="9 12" id="KW-0501">Molybdenum cofactor biosynthesis</keyword>
<dbReference type="InterPro" id="IPR010505">
    <property type="entry name" value="MoaA_twitch"/>
</dbReference>
<evidence type="ECO:0000256" key="4">
    <source>
        <dbReference type="ARBA" id="ARBA00022723"/>
    </source>
</evidence>
<evidence type="ECO:0000256" key="12">
    <source>
        <dbReference type="HAMAP-Rule" id="MF_01225"/>
    </source>
</evidence>
<evidence type="ECO:0000313" key="15">
    <source>
        <dbReference type="EMBL" id="WVX48115.1"/>
    </source>
</evidence>
<dbReference type="Pfam" id="PF04055">
    <property type="entry name" value="Radical_SAM"/>
    <property type="match status" value="1"/>
</dbReference>
<comment type="pathway">
    <text evidence="12">Cofactor biosynthesis; molybdopterin biosynthesis.</text>
</comment>
<keyword evidence="7 12" id="KW-0411">Iron-sulfur</keyword>
<comment type="function">
    <text evidence="12">Catalyzes the cyclization of GTP to (8S)-3',8-cyclo-7,8-dihydroguanosine 5'-triphosphate.</text>
</comment>
<dbReference type="EMBL" id="CP143423">
    <property type="protein sequence ID" value="WVX48115.1"/>
    <property type="molecule type" value="Genomic_DNA"/>
</dbReference>
<feature type="binding site" evidence="12">
    <location>
        <position position="95"/>
    </location>
    <ligand>
        <name>GTP</name>
        <dbReference type="ChEBI" id="CHEBI:37565"/>
    </ligand>
</feature>
<evidence type="ECO:0000256" key="10">
    <source>
        <dbReference type="ARBA" id="ARBA00023239"/>
    </source>
</evidence>
<keyword evidence="8 12" id="KW-0342">GTP-binding</keyword>
<dbReference type="InterPro" id="IPR040064">
    <property type="entry name" value="MoaA-like"/>
</dbReference>
<feature type="binding site" evidence="12">
    <location>
        <position position="129"/>
    </location>
    <ligand>
        <name>GTP</name>
        <dbReference type="ChEBI" id="CHEBI:37565"/>
    </ligand>
</feature>
<feature type="domain" description="Radical SAM core" evidence="14">
    <location>
        <begin position="37"/>
        <end position="263"/>
    </location>
</feature>
<dbReference type="InterPro" id="IPR013785">
    <property type="entry name" value="Aldolase_TIM"/>
</dbReference>
<keyword evidence="2 12" id="KW-0004">4Fe-4S</keyword>
<keyword evidence="6 12" id="KW-0408">Iron</keyword>
<dbReference type="SMART" id="SM00729">
    <property type="entry name" value="Elp3"/>
    <property type="match status" value="1"/>
</dbReference>
<feature type="binding site" evidence="12">
    <location>
        <position position="60"/>
    </location>
    <ligand>
        <name>[4Fe-4S] cluster</name>
        <dbReference type="ChEBI" id="CHEBI:49883"/>
        <label>1</label>
        <note>4Fe-4S-S-AdoMet</note>
    </ligand>
</feature>
<evidence type="ECO:0000256" key="9">
    <source>
        <dbReference type="ARBA" id="ARBA00023150"/>
    </source>
</evidence>
<dbReference type="CDD" id="cd01335">
    <property type="entry name" value="Radical_SAM"/>
    <property type="match status" value="1"/>
</dbReference>
<sequence length="364" mass="41106">MLQAKTKAVGARNGVNLLLRLPRRITYRRMSEPLIDPFARAITYLRVSVTDRCDFRCVYCMSENMTFLPKKELLTLEELDRMCSTFVGLGVEKLRITGGEPLVRKGIMTFFQSMSRHLESGALKELTLTTNGSQLERFAKDLYAAGVRRVNVSLDTLDEDKFAKITRWGRLPQVLRGIDAAQAVGMRVKLNAVALKGFNEAELPFITEWCAKRDIDLTWIEVMPMGDIGNEDRLGQYWSLKDVRAQYGAHYTVTDLAERSGGPARYVRLEETGQKIGFITPLSHNFCESCNRVRLTCTGEIFMCLGQEDATDLRAPLRAHPGDNGPLEDAIRAAIRLKPKGHDFDYSRQRLDGQMPRHMSHTGG</sequence>
<evidence type="ECO:0000313" key="16">
    <source>
        <dbReference type="Proteomes" id="UP001318682"/>
    </source>
</evidence>
<comment type="cofactor">
    <cofactor evidence="12">
        <name>[4Fe-4S] cluster</name>
        <dbReference type="ChEBI" id="CHEBI:49883"/>
    </cofactor>
    <text evidence="12">Binds 2 [4Fe-4S] clusters. Binds 1 [4Fe-4S] cluster coordinated with 3 cysteines and an exchangeable S-adenosyl-L-methionine and 1 [4Fe-4S] cluster coordinated with 3 cysteines and the GTP-derived substrate.</text>
</comment>
<feature type="binding site" evidence="12">
    <location>
        <position position="153"/>
    </location>
    <ligand>
        <name>S-adenosyl-L-methionine</name>
        <dbReference type="ChEBI" id="CHEBI:59789"/>
    </ligand>
</feature>
<organism evidence="15 16">
    <name type="scientific">Roseobacter fucihabitans</name>
    <dbReference type="NCBI Taxonomy" id="1537242"/>
    <lineage>
        <taxon>Bacteria</taxon>
        <taxon>Pseudomonadati</taxon>
        <taxon>Pseudomonadota</taxon>
        <taxon>Alphaproteobacteria</taxon>
        <taxon>Rhodobacterales</taxon>
        <taxon>Roseobacteraceae</taxon>
        <taxon>Roseobacter</taxon>
    </lineage>
</organism>
<reference evidence="16" key="1">
    <citation type="submission" date="2024-01" db="EMBL/GenBank/DDBJ databases">
        <title>Roseobacter fucihabitans sp. nov., isolated from the brown alga Fucus spiralis.</title>
        <authorList>
            <person name="Hahnke S."/>
            <person name="Berger M."/>
            <person name="Schlingloff A."/>
            <person name="Athale I."/>
            <person name="Neumann-Schaal M."/>
            <person name="Adenaya A."/>
            <person name="Poehlein A."/>
            <person name="Daniel R."/>
            <person name="Pertersen J."/>
            <person name="Brinkhoff T."/>
        </authorList>
    </citation>
    <scope>NUCLEOTIDE SEQUENCE [LARGE SCALE GENOMIC DNA]</scope>
    <source>
        <strain evidence="16">B14</strain>
    </source>
</reference>
<feature type="binding site" evidence="12">
    <location>
        <position position="290"/>
    </location>
    <ligand>
        <name>[4Fe-4S] cluster</name>
        <dbReference type="ChEBI" id="CHEBI:49883"/>
        <label>2</label>
        <note>4Fe-4S-substrate</note>
    </ligand>
</feature>
<evidence type="ECO:0000256" key="2">
    <source>
        <dbReference type="ARBA" id="ARBA00022485"/>
    </source>
</evidence>
<keyword evidence="3 12" id="KW-0949">S-adenosyl-L-methionine</keyword>
<dbReference type="InterPro" id="IPR058240">
    <property type="entry name" value="rSAM_sf"/>
</dbReference>
<keyword evidence="4 12" id="KW-0479">Metal-binding</keyword>
<dbReference type="EC" id="4.1.99.22" evidence="1 12"/>
<evidence type="ECO:0000256" key="11">
    <source>
        <dbReference type="ARBA" id="ARBA00048697"/>
    </source>
</evidence>
<feature type="binding site" evidence="12">
    <location>
        <position position="57"/>
    </location>
    <ligand>
        <name>[4Fe-4S] cluster</name>
        <dbReference type="ChEBI" id="CHEBI:49883"/>
        <label>1</label>
        <note>4Fe-4S-S-AdoMet</note>
    </ligand>
</feature>
<evidence type="ECO:0000256" key="8">
    <source>
        <dbReference type="ARBA" id="ARBA00023134"/>
    </source>
</evidence>
<comment type="subunit">
    <text evidence="12">Monomer and homodimer.</text>
</comment>
<dbReference type="GO" id="GO:0061798">
    <property type="term" value="F:GTP 3',8'-cyclase activity"/>
    <property type="evidence" value="ECO:0007669"/>
    <property type="project" value="UniProtKB-EC"/>
</dbReference>
<comment type="similarity">
    <text evidence="12">Belongs to the radical SAM superfamily. MoaA family.</text>
</comment>
<accession>A0ABZ2BSD1</accession>
<dbReference type="InterPro" id="IPR000385">
    <property type="entry name" value="MoaA_NifB_PqqE_Fe-S-bd_CS"/>
</dbReference>
<feature type="binding site" evidence="12">
    <location>
        <position position="59"/>
    </location>
    <ligand>
        <name>S-adenosyl-L-methionine</name>
        <dbReference type="ChEBI" id="CHEBI:59789"/>
    </ligand>
</feature>
<dbReference type="CDD" id="cd21117">
    <property type="entry name" value="Twitch_MoaA"/>
    <property type="match status" value="1"/>
</dbReference>
<keyword evidence="5 12" id="KW-0547">Nucleotide-binding</keyword>
<dbReference type="Proteomes" id="UP001318682">
    <property type="component" value="Chromosome"/>
</dbReference>
<dbReference type="SFLD" id="SFLDG01386">
    <property type="entry name" value="main_SPASM_domain-containing"/>
    <property type="match status" value="1"/>
</dbReference>
<evidence type="ECO:0000256" key="13">
    <source>
        <dbReference type="SAM" id="MobiDB-lite"/>
    </source>
</evidence>
<dbReference type="InterPro" id="IPR013483">
    <property type="entry name" value="MoaA"/>
</dbReference>
<feature type="binding site" evidence="12">
    <location>
        <position position="223"/>
    </location>
    <ligand>
        <name>S-adenosyl-L-methionine</name>
        <dbReference type="ChEBI" id="CHEBI:59789"/>
    </ligand>
</feature>
<proteinExistence type="inferred from homology"/>
<feature type="binding site" evidence="12">
    <location>
        <position position="46"/>
    </location>
    <ligand>
        <name>GTP</name>
        <dbReference type="ChEBI" id="CHEBI:37565"/>
    </ligand>
</feature>
<dbReference type="Pfam" id="PF06463">
    <property type="entry name" value="Mob_synth_C"/>
    <property type="match status" value="1"/>
</dbReference>
<keyword evidence="16" id="KW-1185">Reference proteome</keyword>
<dbReference type="SUPFAM" id="SSF102114">
    <property type="entry name" value="Radical SAM enzymes"/>
    <property type="match status" value="1"/>
</dbReference>
<dbReference type="PANTHER" id="PTHR22960">
    <property type="entry name" value="MOLYBDOPTERIN COFACTOR SYNTHESIS PROTEIN A"/>
    <property type="match status" value="1"/>
</dbReference>
<feature type="binding site" evidence="12">
    <location>
        <position position="287"/>
    </location>
    <ligand>
        <name>[4Fe-4S] cluster</name>
        <dbReference type="ChEBI" id="CHEBI:49883"/>
        <label>2</label>
        <note>4Fe-4S-substrate</note>
    </ligand>
</feature>
<feature type="region of interest" description="Disordered" evidence="13">
    <location>
        <begin position="344"/>
        <end position="364"/>
    </location>
</feature>
<dbReference type="NCBIfam" id="TIGR02666">
    <property type="entry name" value="moaA"/>
    <property type="match status" value="1"/>
</dbReference>
<dbReference type="PROSITE" id="PS51918">
    <property type="entry name" value="RADICAL_SAM"/>
    <property type="match status" value="1"/>
</dbReference>
<evidence type="ECO:0000256" key="3">
    <source>
        <dbReference type="ARBA" id="ARBA00022691"/>
    </source>
</evidence>
<dbReference type="PROSITE" id="PS01305">
    <property type="entry name" value="MOAA_NIFB_PQQE"/>
    <property type="match status" value="1"/>
</dbReference>
<feature type="binding site" evidence="12">
    <location>
        <position position="304"/>
    </location>
    <ligand>
        <name>[4Fe-4S] cluster</name>
        <dbReference type="ChEBI" id="CHEBI:49883"/>
        <label>2</label>
        <note>4Fe-4S-substrate</note>
    </ligand>
</feature>
<dbReference type="Gene3D" id="3.20.20.70">
    <property type="entry name" value="Aldolase class I"/>
    <property type="match status" value="1"/>
</dbReference>
<feature type="binding site" evidence="12">
    <location>
        <position position="189"/>
    </location>
    <ligand>
        <name>GTP</name>
        <dbReference type="ChEBI" id="CHEBI:37565"/>
    </ligand>
</feature>
<feature type="binding site" evidence="12">
    <location>
        <position position="53"/>
    </location>
    <ligand>
        <name>[4Fe-4S] cluster</name>
        <dbReference type="ChEBI" id="CHEBI:49883"/>
        <label>1</label>
        <note>4Fe-4S-S-AdoMet</note>
    </ligand>
</feature>
<dbReference type="SFLD" id="SFLDS00029">
    <property type="entry name" value="Radical_SAM"/>
    <property type="match status" value="1"/>
</dbReference>
<evidence type="ECO:0000256" key="5">
    <source>
        <dbReference type="ARBA" id="ARBA00022741"/>
    </source>
</evidence>